<evidence type="ECO:0000256" key="1">
    <source>
        <dbReference type="SAM" id="MobiDB-lite"/>
    </source>
</evidence>
<feature type="compositionally biased region" description="Polar residues" evidence="1">
    <location>
        <begin position="52"/>
        <end position="71"/>
    </location>
</feature>
<proteinExistence type="predicted"/>
<dbReference type="AlphaFoldDB" id="A0A6J5YHG2"/>
<organism evidence="2">
    <name type="scientific">freshwater metagenome</name>
    <dbReference type="NCBI Taxonomy" id="449393"/>
    <lineage>
        <taxon>unclassified sequences</taxon>
        <taxon>metagenomes</taxon>
        <taxon>ecological metagenomes</taxon>
    </lineage>
</organism>
<sequence>MGPGGVDDSITQLRKGQPQVTIDQGLNLRKSFGRCQNKSPDRAPLFICAHSGDTSSAPPLTSDEPSGSETFAQAPFGRLRP</sequence>
<protein>
    <submittedName>
        <fullName evidence="2">Unannotated protein</fullName>
    </submittedName>
</protein>
<feature type="region of interest" description="Disordered" evidence="1">
    <location>
        <begin position="1"/>
        <end position="25"/>
    </location>
</feature>
<feature type="compositionally biased region" description="Polar residues" evidence="1">
    <location>
        <begin position="9"/>
        <end position="24"/>
    </location>
</feature>
<dbReference type="EMBL" id="CAEMXZ010000111">
    <property type="protein sequence ID" value="CAB4324166.1"/>
    <property type="molecule type" value="Genomic_DNA"/>
</dbReference>
<name>A0A6J5YHG2_9ZZZZ</name>
<evidence type="ECO:0000313" key="2">
    <source>
        <dbReference type="EMBL" id="CAB4324166.1"/>
    </source>
</evidence>
<accession>A0A6J5YHG2</accession>
<gene>
    <name evidence="2" type="ORF">UFOPK1392_01930</name>
</gene>
<feature type="region of interest" description="Disordered" evidence="1">
    <location>
        <begin position="50"/>
        <end position="81"/>
    </location>
</feature>
<reference evidence="2" key="1">
    <citation type="submission" date="2020-05" db="EMBL/GenBank/DDBJ databases">
        <authorList>
            <person name="Chiriac C."/>
            <person name="Salcher M."/>
            <person name="Ghai R."/>
            <person name="Kavagutti S V."/>
        </authorList>
    </citation>
    <scope>NUCLEOTIDE SEQUENCE</scope>
</reference>